<dbReference type="SMART" id="SM00156">
    <property type="entry name" value="PP2Ac"/>
    <property type="match status" value="1"/>
</dbReference>
<dbReference type="InterPro" id="IPR013235">
    <property type="entry name" value="PPP_dom"/>
</dbReference>
<evidence type="ECO:0000256" key="3">
    <source>
        <dbReference type="ARBA" id="ARBA00022723"/>
    </source>
</evidence>
<feature type="repeat" description="TPR" evidence="8">
    <location>
        <begin position="32"/>
        <end position="65"/>
    </location>
</feature>
<keyword evidence="5 9" id="KW-0378">Hydrolase</keyword>
<dbReference type="InterPro" id="IPR041753">
    <property type="entry name" value="PP5_C"/>
</dbReference>
<dbReference type="CDD" id="cd07417">
    <property type="entry name" value="MPP_PP5_C"/>
    <property type="match status" value="1"/>
</dbReference>
<dbReference type="EMBL" id="CAWYQH010000035">
    <property type="protein sequence ID" value="CAK8676635.1"/>
    <property type="molecule type" value="Genomic_DNA"/>
</dbReference>
<dbReference type="PRINTS" id="PR00114">
    <property type="entry name" value="STPHPHTASE"/>
</dbReference>
<gene>
    <name evidence="11" type="ORF">CVLEPA_LOCUS6086</name>
</gene>
<proteinExistence type="inferred from homology"/>
<dbReference type="PROSITE" id="PS50005">
    <property type="entry name" value="TPR"/>
    <property type="match status" value="2"/>
</dbReference>
<dbReference type="Pfam" id="PF00149">
    <property type="entry name" value="Metallophos"/>
    <property type="match status" value="1"/>
</dbReference>
<evidence type="ECO:0000256" key="5">
    <source>
        <dbReference type="ARBA" id="ARBA00022801"/>
    </source>
</evidence>
<evidence type="ECO:0000256" key="1">
    <source>
        <dbReference type="ARBA" id="ARBA00001936"/>
    </source>
</evidence>
<dbReference type="PIRSF" id="PIRSF033096">
    <property type="entry name" value="PPPtase_5"/>
    <property type="match status" value="1"/>
</dbReference>
<dbReference type="InterPro" id="IPR006186">
    <property type="entry name" value="Ser/Thr-sp_prot-phosphatase"/>
</dbReference>
<dbReference type="PANTHER" id="PTHR45668:SF5">
    <property type="entry name" value="SERINE_THREONINE-PROTEIN PHOSPHATASE 5"/>
    <property type="match status" value="1"/>
</dbReference>
<dbReference type="InterPro" id="IPR011990">
    <property type="entry name" value="TPR-like_helical_dom_sf"/>
</dbReference>
<evidence type="ECO:0000256" key="6">
    <source>
        <dbReference type="ARBA" id="ARBA00022803"/>
    </source>
</evidence>
<dbReference type="Pfam" id="PF08321">
    <property type="entry name" value="PPP5"/>
    <property type="match status" value="1"/>
</dbReference>
<keyword evidence="12" id="KW-1185">Reference proteome</keyword>
<dbReference type="Gene3D" id="3.60.21.10">
    <property type="match status" value="1"/>
</dbReference>
<evidence type="ECO:0000256" key="2">
    <source>
        <dbReference type="ARBA" id="ARBA00008786"/>
    </source>
</evidence>
<comment type="similarity">
    <text evidence="2">Belongs to the PPP phosphatase family. PP-5 (PP-T) subfamily.</text>
</comment>
<feature type="domain" description="Serine/threonine specific protein phosphatases" evidence="10">
    <location>
        <begin position="305"/>
        <end position="310"/>
    </location>
</feature>
<comment type="caution">
    <text evidence="11">The sequence shown here is derived from an EMBL/GenBank/DDBJ whole genome shotgun (WGS) entry which is preliminary data.</text>
</comment>
<dbReference type="PROSITE" id="PS00125">
    <property type="entry name" value="SER_THR_PHOSPHATASE"/>
    <property type="match status" value="1"/>
</dbReference>
<evidence type="ECO:0000256" key="9">
    <source>
        <dbReference type="RuleBase" id="RU004273"/>
    </source>
</evidence>
<comment type="catalytic activity">
    <reaction evidence="9">
        <text>O-phospho-L-threonyl-[protein] + H2O = L-threonyl-[protein] + phosphate</text>
        <dbReference type="Rhea" id="RHEA:47004"/>
        <dbReference type="Rhea" id="RHEA-COMP:11060"/>
        <dbReference type="Rhea" id="RHEA-COMP:11605"/>
        <dbReference type="ChEBI" id="CHEBI:15377"/>
        <dbReference type="ChEBI" id="CHEBI:30013"/>
        <dbReference type="ChEBI" id="CHEBI:43474"/>
        <dbReference type="ChEBI" id="CHEBI:61977"/>
        <dbReference type="EC" id="3.1.3.16"/>
    </reaction>
</comment>
<dbReference type="Pfam" id="PF00515">
    <property type="entry name" value="TPR_1"/>
    <property type="match status" value="1"/>
</dbReference>
<dbReference type="InterPro" id="IPR051134">
    <property type="entry name" value="PPP_phosphatase"/>
</dbReference>
<evidence type="ECO:0000313" key="11">
    <source>
        <dbReference type="EMBL" id="CAK8676635.1"/>
    </source>
</evidence>
<dbReference type="Proteomes" id="UP001642483">
    <property type="component" value="Unassembled WGS sequence"/>
</dbReference>
<keyword evidence="4" id="KW-0677">Repeat</keyword>
<name>A0ABP0FDV4_CLALP</name>
<dbReference type="SUPFAM" id="SSF56300">
    <property type="entry name" value="Metallo-dependent phosphatases"/>
    <property type="match status" value="1"/>
</dbReference>
<evidence type="ECO:0000313" key="12">
    <source>
        <dbReference type="Proteomes" id="UP001642483"/>
    </source>
</evidence>
<dbReference type="SMART" id="SM00028">
    <property type="entry name" value="TPR"/>
    <property type="match status" value="3"/>
</dbReference>
<keyword evidence="7" id="KW-0464">Manganese</keyword>
<dbReference type="InterPro" id="IPR029052">
    <property type="entry name" value="Metallo-depent_PP-like"/>
</dbReference>
<organism evidence="11 12">
    <name type="scientific">Clavelina lepadiformis</name>
    <name type="common">Light-bulb sea squirt</name>
    <name type="synonym">Ascidia lepadiformis</name>
    <dbReference type="NCBI Taxonomy" id="159417"/>
    <lineage>
        <taxon>Eukaryota</taxon>
        <taxon>Metazoa</taxon>
        <taxon>Chordata</taxon>
        <taxon>Tunicata</taxon>
        <taxon>Ascidiacea</taxon>
        <taxon>Aplousobranchia</taxon>
        <taxon>Clavelinidae</taxon>
        <taxon>Clavelina</taxon>
    </lineage>
</organism>
<evidence type="ECO:0000256" key="7">
    <source>
        <dbReference type="ARBA" id="ARBA00023211"/>
    </source>
</evidence>
<feature type="repeat" description="TPR" evidence="8">
    <location>
        <begin position="100"/>
        <end position="133"/>
    </location>
</feature>
<dbReference type="InterPro" id="IPR004843">
    <property type="entry name" value="Calcineurin-like_PHP"/>
</dbReference>
<dbReference type="InterPro" id="IPR019734">
    <property type="entry name" value="TPR_rpt"/>
</dbReference>
<evidence type="ECO:0000256" key="8">
    <source>
        <dbReference type="PROSITE-ProRule" id="PRU00339"/>
    </source>
</evidence>
<evidence type="ECO:0000256" key="4">
    <source>
        <dbReference type="ARBA" id="ARBA00022737"/>
    </source>
</evidence>
<dbReference type="EC" id="3.1.3.16" evidence="9"/>
<sequence length="505" mass="57988">MEGMESAGTCVDPKQKIDNACPESEEDIKQKAEQFKEEANKHFKEKNYEDAVCLYTQAIGVYPKSAVYYANRSFAHLRLENYGYALEDATRAIENDRKYIKAYYRRASAYMSLGKFKPALRDFEAVVKVKPKDKDAKLKYTECSKIVKQKAFERAIACNEYDKKPIADSINLDTISVESTYDGPKIPDAGITADFMKELIETFKNQKKLHKRYAYQILLEVKKIFFNLPSLVDVTLQKEEKLTVCGDIHGQYYDLCNIFDLNQLPSKENPYLFNGDFVDRGSWSVEVILVLFGFKVLYPEHFHLVRGNHETDNMNQMYGFEGEVKQKYGGNMMEFFSEVFNWLPLAYCVNGKVLIMHGGLCEEDGITLNDLRSIDRNRQPPESGTMCDLLWSDPQMQQGRGRSKRGVSCQFGPDITSKFLQDNGLDYVIRSHEVKHEGYEEQHNGKLITIFSAPNYCDQMGNKGAFITLEAPHLKPKFTQFQAVKHPEIQPMAYANSVMRMPGMF</sequence>
<dbReference type="PANTHER" id="PTHR45668">
    <property type="entry name" value="SERINE/THREONINE-PROTEIN PHOSPHATASE 5-RELATED"/>
    <property type="match status" value="1"/>
</dbReference>
<dbReference type="Gene3D" id="1.25.40.10">
    <property type="entry name" value="Tetratricopeptide repeat domain"/>
    <property type="match status" value="1"/>
</dbReference>
<evidence type="ECO:0000259" key="10">
    <source>
        <dbReference type="PROSITE" id="PS00125"/>
    </source>
</evidence>
<keyword evidence="3" id="KW-0479">Metal-binding</keyword>
<keyword evidence="6 8" id="KW-0802">TPR repeat</keyword>
<accession>A0ABP0FDV4</accession>
<comment type="cofactor">
    <cofactor evidence="1">
        <name>Mn(2+)</name>
        <dbReference type="ChEBI" id="CHEBI:29035"/>
    </cofactor>
</comment>
<protein>
    <recommendedName>
        <fullName evidence="9">Serine/threonine-protein phosphatase</fullName>
        <ecNumber evidence="9">3.1.3.16</ecNumber>
    </recommendedName>
</protein>
<dbReference type="SUPFAM" id="SSF48452">
    <property type="entry name" value="TPR-like"/>
    <property type="match status" value="1"/>
</dbReference>
<reference evidence="11 12" key="1">
    <citation type="submission" date="2024-02" db="EMBL/GenBank/DDBJ databases">
        <authorList>
            <person name="Daric V."/>
            <person name="Darras S."/>
        </authorList>
    </citation>
    <scope>NUCLEOTIDE SEQUENCE [LARGE SCALE GENOMIC DNA]</scope>
</reference>
<dbReference type="PROSITE" id="PS50293">
    <property type="entry name" value="TPR_REGION"/>
    <property type="match status" value="1"/>
</dbReference>